<gene>
    <name evidence="4" type="ORF">AZI87_05900</name>
</gene>
<evidence type="ECO:0000313" key="4">
    <source>
        <dbReference type="EMBL" id="KYG68764.1"/>
    </source>
</evidence>
<evidence type="ECO:0000313" key="5">
    <source>
        <dbReference type="Proteomes" id="UP000075799"/>
    </source>
</evidence>
<evidence type="ECO:0000256" key="1">
    <source>
        <dbReference type="ARBA" id="ARBA00006328"/>
    </source>
</evidence>
<dbReference type="Gene3D" id="3.90.25.10">
    <property type="entry name" value="UDP-galactose 4-epimerase, domain 1"/>
    <property type="match status" value="1"/>
</dbReference>
<dbReference type="OrthoDB" id="9771302at2"/>
<dbReference type="Pfam" id="PF05368">
    <property type="entry name" value="NmrA"/>
    <property type="match status" value="1"/>
</dbReference>
<comment type="similarity">
    <text evidence="1">Belongs to the NmrA-type oxidoreductase family.</text>
</comment>
<dbReference type="PANTHER" id="PTHR42748">
    <property type="entry name" value="NITROGEN METABOLITE REPRESSION PROTEIN NMRA FAMILY MEMBER"/>
    <property type="match status" value="1"/>
</dbReference>
<sequence>MIKKILVIGATGAQGSTVVRALVHDKKYEVVIFTRNLSSEHAQELLSLPGVSAFQGNTLNEKDIYAAFRQVDGVYCNLDGFAIGEINETYWGIRTFEIAIETGIKHYVWGSLDYLVKKGGYNSKYRCGHYDAKGRVADFILQNKTKTMKVSVLTSGPYMEMLFDGVFVPKLQEDGTLIYAHPIGKGHVPMVHLEDIGKYARWIFDHPQKSDGLDLEVATEHVGWKNLVDCVQRVTGKKAVFIDLSLQDFFAKSPMPKDAPAAWAQTPDAKVTTGQTYWENFSGWWSAWHDDIVTRDYEMLDNILPDRVRSLEEWMRKVKYDGAFRPVLKDLVDRRKAGIR</sequence>
<dbReference type="Gene3D" id="3.40.50.720">
    <property type="entry name" value="NAD(P)-binding Rossmann-like Domain"/>
    <property type="match status" value="1"/>
</dbReference>
<protein>
    <recommendedName>
        <fullName evidence="3">NmrA-like domain-containing protein</fullName>
    </recommendedName>
</protein>
<proteinExistence type="inferred from homology"/>
<organism evidence="4 5">
    <name type="scientific">Bdellovibrio bacteriovorus</name>
    <dbReference type="NCBI Taxonomy" id="959"/>
    <lineage>
        <taxon>Bacteria</taxon>
        <taxon>Pseudomonadati</taxon>
        <taxon>Bdellovibrionota</taxon>
        <taxon>Bdellovibrionia</taxon>
        <taxon>Bdellovibrionales</taxon>
        <taxon>Pseudobdellovibrionaceae</taxon>
        <taxon>Bdellovibrio</taxon>
    </lineage>
</organism>
<dbReference type="SUPFAM" id="SSF51735">
    <property type="entry name" value="NAD(P)-binding Rossmann-fold domains"/>
    <property type="match status" value="1"/>
</dbReference>
<evidence type="ECO:0000256" key="2">
    <source>
        <dbReference type="ARBA" id="ARBA00022857"/>
    </source>
</evidence>
<dbReference type="InterPro" id="IPR051164">
    <property type="entry name" value="NmrA-like_oxidored"/>
</dbReference>
<dbReference type="EMBL" id="LUKD01000001">
    <property type="protein sequence ID" value="KYG68764.1"/>
    <property type="molecule type" value="Genomic_DNA"/>
</dbReference>
<comment type="caution">
    <text evidence="4">The sequence shown here is derived from an EMBL/GenBank/DDBJ whole genome shotgun (WGS) entry which is preliminary data.</text>
</comment>
<evidence type="ECO:0000259" key="3">
    <source>
        <dbReference type="Pfam" id="PF05368"/>
    </source>
</evidence>
<dbReference type="InterPro" id="IPR008030">
    <property type="entry name" value="NmrA-like"/>
</dbReference>
<dbReference type="InterPro" id="IPR036291">
    <property type="entry name" value="NAD(P)-bd_dom_sf"/>
</dbReference>
<feature type="domain" description="NmrA-like" evidence="3">
    <location>
        <begin position="3"/>
        <end position="252"/>
    </location>
</feature>
<dbReference type="RefSeq" id="WP_063205458.1">
    <property type="nucleotide sequence ID" value="NZ_LUKD01000001.1"/>
</dbReference>
<dbReference type="AlphaFoldDB" id="A0A161PEH8"/>
<name>A0A161PEH8_BDEBC</name>
<dbReference type="Proteomes" id="UP000075799">
    <property type="component" value="Unassembled WGS sequence"/>
</dbReference>
<accession>A0A161PEH8</accession>
<reference evidence="4 5" key="1">
    <citation type="submission" date="2016-03" db="EMBL/GenBank/DDBJ databases">
        <authorList>
            <person name="Ploux O."/>
        </authorList>
    </citation>
    <scope>NUCLEOTIDE SEQUENCE [LARGE SCALE GENOMIC DNA]</scope>
    <source>
        <strain evidence="4 5">EC13</strain>
    </source>
</reference>
<dbReference type="PANTHER" id="PTHR42748:SF14">
    <property type="entry name" value="SNOAL-LIKE DOMAIN-CONTAINING PROTEIN"/>
    <property type="match status" value="1"/>
</dbReference>
<keyword evidence="2" id="KW-0521">NADP</keyword>